<reference evidence="2" key="1">
    <citation type="submission" date="2017-03" db="EMBL/GenBank/DDBJ databases">
        <title>Phytopthora megakarya and P. palmivora, two closely related causual agents of cacao black pod achieved similar genome size and gene model numbers by different mechanisms.</title>
        <authorList>
            <person name="Ali S."/>
            <person name="Shao J."/>
            <person name="Larry D.J."/>
            <person name="Kronmiller B."/>
            <person name="Shen D."/>
            <person name="Strem M.D."/>
            <person name="Melnick R.L."/>
            <person name="Guiltinan M.J."/>
            <person name="Tyler B.M."/>
            <person name="Meinhardt L.W."/>
            <person name="Bailey B.A."/>
        </authorList>
    </citation>
    <scope>NUCLEOTIDE SEQUENCE [LARGE SCALE GENOMIC DNA]</scope>
    <source>
        <strain evidence="2">zdho120</strain>
    </source>
</reference>
<sequence>MREAIAARASRHNEDVGSHQIEAGSRVCLYMDRVREGYARKLAHLWHGPFRVAEKINEFTIKLKITGTGYNIFLVVHVSELKLVRNFPDRPRVEPTVNESDRLDFDEVLLSGDSWVPDLGAGEYEVERISDWKEDVIRSGPASIFGTLGYDGPTWVDEANLNCVAILNAVLRERVNRNGFNVMQSHEEM</sequence>
<gene>
    <name evidence="1" type="ORF">PHMEG_00021437</name>
</gene>
<evidence type="ECO:0000313" key="1">
    <source>
        <dbReference type="EMBL" id="OWZ06325.1"/>
    </source>
</evidence>
<dbReference type="EMBL" id="NBNE01004013">
    <property type="protein sequence ID" value="OWZ06325.1"/>
    <property type="molecule type" value="Genomic_DNA"/>
</dbReference>
<organism evidence="1 2">
    <name type="scientific">Phytophthora megakarya</name>
    <dbReference type="NCBI Taxonomy" id="4795"/>
    <lineage>
        <taxon>Eukaryota</taxon>
        <taxon>Sar</taxon>
        <taxon>Stramenopiles</taxon>
        <taxon>Oomycota</taxon>
        <taxon>Peronosporomycetes</taxon>
        <taxon>Peronosporales</taxon>
        <taxon>Peronosporaceae</taxon>
        <taxon>Phytophthora</taxon>
    </lineage>
</organism>
<protein>
    <recommendedName>
        <fullName evidence="3">Reverse transcriptase</fullName>
    </recommendedName>
</protein>
<keyword evidence="2" id="KW-1185">Reference proteome</keyword>
<name>A0A225VLV1_9STRA</name>
<accession>A0A225VLV1</accession>
<proteinExistence type="predicted"/>
<dbReference type="AlphaFoldDB" id="A0A225VLV1"/>
<dbReference type="Proteomes" id="UP000198211">
    <property type="component" value="Unassembled WGS sequence"/>
</dbReference>
<comment type="caution">
    <text evidence="1">The sequence shown here is derived from an EMBL/GenBank/DDBJ whole genome shotgun (WGS) entry which is preliminary data.</text>
</comment>
<evidence type="ECO:0008006" key="3">
    <source>
        <dbReference type="Google" id="ProtNLM"/>
    </source>
</evidence>
<evidence type="ECO:0000313" key="2">
    <source>
        <dbReference type="Proteomes" id="UP000198211"/>
    </source>
</evidence>